<dbReference type="OrthoDB" id="10065837at2759"/>
<dbReference type="Proteomes" id="UP000271974">
    <property type="component" value="Unassembled WGS sequence"/>
</dbReference>
<evidence type="ECO:0000313" key="1">
    <source>
        <dbReference type="EMBL" id="RUS78396.1"/>
    </source>
</evidence>
<sequence>TAAAAVVGHLVLRQARRLGLVVDQRGVGVQRLGHLVADDVHQPLKHRLHIDVLLGRCLEKLQTWQLTERSGLIGELLAAVCADHPLVLQVTLVAHQHHLGVVPRVRLDLEHPPVLHGLERLLVGDVVHQQEAHGAAVVRSGDGPIPLLTRETHPDLQFDPLVLAEHGLDLEVDADRADKGRRERVVCVAEQEGRLAHTTVADDEQLEHVVEVLVRGVLLPFGV</sequence>
<accession>A0A433TA07</accession>
<organism evidence="1 2">
    <name type="scientific">Elysia chlorotica</name>
    <name type="common">Eastern emerald elysia</name>
    <name type="synonym">Sea slug</name>
    <dbReference type="NCBI Taxonomy" id="188477"/>
    <lineage>
        <taxon>Eukaryota</taxon>
        <taxon>Metazoa</taxon>
        <taxon>Spiralia</taxon>
        <taxon>Lophotrochozoa</taxon>
        <taxon>Mollusca</taxon>
        <taxon>Gastropoda</taxon>
        <taxon>Heterobranchia</taxon>
        <taxon>Euthyneura</taxon>
        <taxon>Panpulmonata</taxon>
        <taxon>Sacoglossa</taxon>
        <taxon>Placobranchoidea</taxon>
        <taxon>Plakobranchidae</taxon>
        <taxon>Elysia</taxon>
    </lineage>
</organism>
<gene>
    <name evidence="1" type="ORF">EGW08_013844</name>
</gene>
<dbReference type="EMBL" id="RQTK01000512">
    <property type="protein sequence ID" value="RUS78396.1"/>
    <property type="molecule type" value="Genomic_DNA"/>
</dbReference>
<name>A0A433TA07_ELYCH</name>
<comment type="caution">
    <text evidence="1">The sequence shown here is derived from an EMBL/GenBank/DDBJ whole genome shotgun (WGS) entry which is preliminary data.</text>
</comment>
<reference evidence="1 2" key="1">
    <citation type="submission" date="2019-01" db="EMBL/GenBank/DDBJ databases">
        <title>A draft genome assembly of the solar-powered sea slug Elysia chlorotica.</title>
        <authorList>
            <person name="Cai H."/>
            <person name="Li Q."/>
            <person name="Fang X."/>
            <person name="Li J."/>
            <person name="Curtis N.E."/>
            <person name="Altenburger A."/>
            <person name="Shibata T."/>
            <person name="Feng M."/>
            <person name="Maeda T."/>
            <person name="Schwartz J.A."/>
            <person name="Shigenobu S."/>
            <person name="Lundholm N."/>
            <person name="Nishiyama T."/>
            <person name="Yang H."/>
            <person name="Hasebe M."/>
            <person name="Li S."/>
            <person name="Pierce S.K."/>
            <person name="Wang J."/>
        </authorList>
    </citation>
    <scope>NUCLEOTIDE SEQUENCE [LARGE SCALE GENOMIC DNA]</scope>
    <source>
        <strain evidence="1">EC2010</strain>
        <tissue evidence="1">Whole organism of an adult</tissue>
    </source>
</reference>
<evidence type="ECO:0000313" key="2">
    <source>
        <dbReference type="Proteomes" id="UP000271974"/>
    </source>
</evidence>
<feature type="non-terminal residue" evidence="1">
    <location>
        <position position="223"/>
    </location>
</feature>
<dbReference type="AlphaFoldDB" id="A0A433TA07"/>
<feature type="non-terminal residue" evidence="1">
    <location>
        <position position="1"/>
    </location>
</feature>
<proteinExistence type="predicted"/>
<keyword evidence="2" id="KW-1185">Reference proteome</keyword>
<protein>
    <submittedName>
        <fullName evidence="1">Uncharacterized protein</fullName>
    </submittedName>
</protein>